<sequence>MRLDRTTMRTCIMGEHSWTFRLATRILIRIHGHRIHPNLSLSAYMCMRNNRTGRITRNDPNPAPLATYLDVPLMKAAVRDIQVAPEAHESIYRRAIVEILWFCFPDRDSWGIYQEESRGELDQNESKPDMAVLKLVARPGGSLYTYDYCLVESKKKGGSWSAAVEQLGRHCAGTEVESKQVYAITQVGEEMEFYKAKDSELIRMADRLHFVH</sequence>
<accession>A0ACB6RC22</accession>
<name>A0ACB6RC22_9PLEO</name>
<evidence type="ECO:0000313" key="2">
    <source>
        <dbReference type="Proteomes" id="UP000799755"/>
    </source>
</evidence>
<keyword evidence="2" id="KW-1185">Reference proteome</keyword>
<comment type="caution">
    <text evidence="1">The sequence shown here is derived from an EMBL/GenBank/DDBJ whole genome shotgun (WGS) entry which is preliminary data.</text>
</comment>
<protein>
    <submittedName>
        <fullName evidence="1">Uncharacterized protein</fullName>
    </submittedName>
</protein>
<proteinExistence type="predicted"/>
<organism evidence="1 2">
    <name type="scientific">Lindgomyces ingoldianus</name>
    <dbReference type="NCBI Taxonomy" id="673940"/>
    <lineage>
        <taxon>Eukaryota</taxon>
        <taxon>Fungi</taxon>
        <taxon>Dikarya</taxon>
        <taxon>Ascomycota</taxon>
        <taxon>Pezizomycotina</taxon>
        <taxon>Dothideomycetes</taxon>
        <taxon>Pleosporomycetidae</taxon>
        <taxon>Pleosporales</taxon>
        <taxon>Lindgomycetaceae</taxon>
        <taxon>Lindgomyces</taxon>
    </lineage>
</organism>
<evidence type="ECO:0000313" key="1">
    <source>
        <dbReference type="EMBL" id="KAF2476819.1"/>
    </source>
</evidence>
<reference evidence="1" key="1">
    <citation type="journal article" date="2020" name="Stud. Mycol.">
        <title>101 Dothideomycetes genomes: a test case for predicting lifestyles and emergence of pathogens.</title>
        <authorList>
            <person name="Haridas S."/>
            <person name="Albert R."/>
            <person name="Binder M."/>
            <person name="Bloem J."/>
            <person name="Labutti K."/>
            <person name="Salamov A."/>
            <person name="Andreopoulos B."/>
            <person name="Baker S."/>
            <person name="Barry K."/>
            <person name="Bills G."/>
            <person name="Bluhm B."/>
            <person name="Cannon C."/>
            <person name="Castanera R."/>
            <person name="Culley D."/>
            <person name="Daum C."/>
            <person name="Ezra D."/>
            <person name="Gonzalez J."/>
            <person name="Henrissat B."/>
            <person name="Kuo A."/>
            <person name="Liang C."/>
            <person name="Lipzen A."/>
            <person name="Lutzoni F."/>
            <person name="Magnuson J."/>
            <person name="Mondo S."/>
            <person name="Nolan M."/>
            <person name="Ohm R."/>
            <person name="Pangilinan J."/>
            <person name="Park H.-J."/>
            <person name="Ramirez L."/>
            <person name="Alfaro M."/>
            <person name="Sun H."/>
            <person name="Tritt A."/>
            <person name="Yoshinaga Y."/>
            <person name="Zwiers L.-H."/>
            <person name="Turgeon B."/>
            <person name="Goodwin S."/>
            <person name="Spatafora J."/>
            <person name="Crous P."/>
            <person name="Grigoriev I."/>
        </authorList>
    </citation>
    <scope>NUCLEOTIDE SEQUENCE</scope>
    <source>
        <strain evidence="1">ATCC 200398</strain>
    </source>
</reference>
<gene>
    <name evidence="1" type="ORF">BDR25DRAFT_338963</name>
</gene>
<dbReference type="EMBL" id="MU003493">
    <property type="protein sequence ID" value="KAF2476819.1"/>
    <property type="molecule type" value="Genomic_DNA"/>
</dbReference>
<dbReference type="Proteomes" id="UP000799755">
    <property type="component" value="Unassembled WGS sequence"/>
</dbReference>